<protein>
    <recommendedName>
        <fullName evidence="4">Lipoprotein</fullName>
    </recommendedName>
</protein>
<dbReference type="KEGG" id="vcr:VC395_A1055"/>
<dbReference type="EMBL" id="CP000626">
    <property type="protein sequence ID" value="ABQ18667.1"/>
    <property type="molecule type" value="Genomic_DNA"/>
</dbReference>
<organism evidence="2 3">
    <name type="scientific">Vibrio cholerae serotype O1 (strain ATCC 39541 / Classical Ogawa 395 / O395)</name>
    <dbReference type="NCBI Taxonomy" id="345073"/>
    <lineage>
        <taxon>Bacteria</taxon>
        <taxon>Pseudomonadati</taxon>
        <taxon>Pseudomonadota</taxon>
        <taxon>Gammaproteobacteria</taxon>
        <taxon>Vibrionales</taxon>
        <taxon>Vibrionaceae</taxon>
        <taxon>Vibrio</taxon>
    </lineage>
</organism>
<evidence type="ECO:0000313" key="3">
    <source>
        <dbReference type="Proteomes" id="UP000000249"/>
    </source>
</evidence>
<accession>A0A0H3AEJ0</accession>
<evidence type="ECO:0000256" key="1">
    <source>
        <dbReference type="SAM" id="SignalP"/>
    </source>
</evidence>
<dbReference type="Proteomes" id="UP000000249">
    <property type="component" value="Chromosome 2"/>
</dbReference>
<sequence>MVWRKRTAVLLGMVSLNAMGAPICEVTINQLQDVDRGYQVFEHDGSKTISPNPPLRCAEISLTLSQHQQKVAVWLTKRLKATLINGREVEATQLSFRKEDLKAGYVSFDAHQAKSAYVCFDEDAAAIRTIECDWN</sequence>
<dbReference type="PATRIC" id="fig|345073.21.peg.3778"/>
<proteinExistence type="predicted"/>
<name>A0A0H3AEJ0_VIBC3</name>
<dbReference type="AlphaFoldDB" id="A0A0H3AEJ0"/>
<feature type="chain" id="PRO_5030008056" description="Lipoprotein" evidence="1">
    <location>
        <begin position="21"/>
        <end position="135"/>
    </location>
</feature>
<gene>
    <name evidence="2" type="ordered locus">VC0395_0209</name>
</gene>
<reference evidence="2 3" key="1">
    <citation type="submission" date="2007-03" db="EMBL/GenBank/DDBJ databases">
        <authorList>
            <person name="Heidelberg J."/>
        </authorList>
    </citation>
    <scope>NUCLEOTIDE SEQUENCE [LARGE SCALE GENOMIC DNA]</scope>
    <source>
        <strain evidence="3">ATCC 39541 / Classical Ogawa 395 / O395</strain>
    </source>
</reference>
<keyword evidence="1" id="KW-0732">Signal</keyword>
<dbReference type="eggNOG" id="ENOG5031N0I">
    <property type="taxonomic scope" value="Bacteria"/>
</dbReference>
<dbReference type="OrthoDB" id="5904415at2"/>
<dbReference type="KEGG" id="vco:VC0395_0209"/>
<evidence type="ECO:0000313" key="2">
    <source>
        <dbReference type="EMBL" id="ABQ18667.1"/>
    </source>
</evidence>
<evidence type="ECO:0008006" key="4">
    <source>
        <dbReference type="Google" id="ProtNLM"/>
    </source>
</evidence>
<feature type="signal peptide" evidence="1">
    <location>
        <begin position="1"/>
        <end position="20"/>
    </location>
</feature>